<sequence>MTDVVDDKKLKKEKKSKDKSEKKEKEKKRSDSDGIKKDKKDKKKDKVKQEKLARALDAHLQADAAASVEVQDDKAEVDPEDIIKPAEELVPFALPLADEKTHKKIYKLIKKGAKLKSVHRGVKECEKAIKKCPPKTAASGDIPAPGLVIIAGDISPMDVIMHFPILCEEHGVPYLYVRSRADLGVAACTKRATSVVMLKPEGKKSNNNSGGGANDNNKGKKKDDGGGDADMEDAEDKKVSAEEYLEAWKDLVKTAEKQWKIQVQPWVKGTHPLQIAERERARQAAAA</sequence>
<evidence type="ECO:0000256" key="2">
    <source>
        <dbReference type="SAM" id="MobiDB-lite"/>
    </source>
</evidence>
<accession>A0AAN6Z197</accession>
<dbReference type="GO" id="GO:0042254">
    <property type="term" value="P:ribosome biogenesis"/>
    <property type="evidence" value="ECO:0007669"/>
    <property type="project" value="InterPro"/>
</dbReference>
<keyword evidence="5" id="KW-1185">Reference proteome</keyword>
<dbReference type="GeneID" id="87832070"/>
<dbReference type="EMBL" id="MU853234">
    <property type="protein sequence ID" value="KAK4121312.1"/>
    <property type="molecule type" value="Genomic_DNA"/>
</dbReference>
<dbReference type="SUPFAM" id="SSF55315">
    <property type="entry name" value="L30e-like"/>
    <property type="match status" value="1"/>
</dbReference>
<name>A0AAN6Z197_9PEZI</name>
<organism evidence="4 5">
    <name type="scientific">Parathielavia appendiculata</name>
    <dbReference type="NCBI Taxonomy" id="2587402"/>
    <lineage>
        <taxon>Eukaryota</taxon>
        <taxon>Fungi</taxon>
        <taxon>Dikarya</taxon>
        <taxon>Ascomycota</taxon>
        <taxon>Pezizomycotina</taxon>
        <taxon>Sordariomycetes</taxon>
        <taxon>Sordariomycetidae</taxon>
        <taxon>Sordariales</taxon>
        <taxon>Chaetomiaceae</taxon>
        <taxon>Parathielavia</taxon>
    </lineage>
</organism>
<dbReference type="RefSeq" id="XP_062645083.1">
    <property type="nucleotide sequence ID" value="XM_062795301.1"/>
</dbReference>
<dbReference type="InterPro" id="IPR004037">
    <property type="entry name" value="Ribosomal_eL8-like_CS"/>
</dbReference>
<dbReference type="InterPro" id="IPR029064">
    <property type="entry name" value="Ribosomal_eL30-like_sf"/>
</dbReference>
<feature type="region of interest" description="Disordered" evidence="2">
    <location>
        <begin position="199"/>
        <end position="238"/>
    </location>
</feature>
<dbReference type="InterPro" id="IPR004038">
    <property type="entry name" value="Ribosomal_eL8/eL30/eS12/Gad45"/>
</dbReference>
<protein>
    <submittedName>
        <fullName evidence="4">L30e-like protein</fullName>
    </submittedName>
</protein>
<proteinExistence type="inferred from homology"/>
<evidence type="ECO:0000256" key="1">
    <source>
        <dbReference type="ARBA" id="ARBA00007337"/>
    </source>
</evidence>
<dbReference type="Pfam" id="PF01248">
    <property type="entry name" value="Ribosomal_L7Ae"/>
    <property type="match status" value="1"/>
</dbReference>
<evidence type="ECO:0000313" key="5">
    <source>
        <dbReference type="Proteomes" id="UP001302602"/>
    </source>
</evidence>
<comment type="similarity">
    <text evidence="1">Belongs to the eukaryotic ribosomal protein eL8 family.</text>
</comment>
<gene>
    <name evidence="4" type="ORF">N657DRAFT_665599</name>
</gene>
<comment type="caution">
    <text evidence="4">The sequence shown here is derived from an EMBL/GenBank/DDBJ whole genome shotgun (WGS) entry which is preliminary data.</text>
</comment>
<evidence type="ECO:0000259" key="3">
    <source>
        <dbReference type="Pfam" id="PF01248"/>
    </source>
</evidence>
<feature type="region of interest" description="Disordered" evidence="2">
    <location>
        <begin position="1"/>
        <end position="52"/>
    </location>
</feature>
<dbReference type="AlphaFoldDB" id="A0AAN6Z197"/>
<dbReference type="PROSITE" id="PS01082">
    <property type="entry name" value="RIBOSOMAL_L7AE"/>
    <property type="match status" value="1"/>
</dbReference>
<evidence type="ECO:0000313" key="4">
    <source>
        <dbReference type="EMBL" id="KAK4121312.1"/>
    </source>
</evidence>
<reference evidence="4" key="2">
    <citation type="submission" date="2023-05" db="EMBL/GenBank/DDBJ databases">
        <authorList>
            <consortium name="Lawrence Berkeley National Laboratory"/>
            <person name="Steindorff A."/>
            <person name="Hensen N."/>
            <person name="Bonometti L."/>
            <person name="Westerberg I."/>
            <person name="Brannstrom I.O."/>
            <person name="Guillou S."/>
            <person name="Cros-Aarteil S."/>
            <person name="Calhoun S."/>
            <person name="Haridas S."/>
            <person name="Kuo A."/>
            <person name="Mondo S."/>
            <person name="Pangilinan J."/>
            <person name="Riley R."/>
            <person name="Labutti K."/>
            <person name="Andreopoulos B."/>
            <person name="Lipzen A."/>
            <person name="Chen C."/>
            <person name="Yanf M."/>
            <person name="Daum C."/>
            <person name="Ng V."/>
            <person name="Clum A."/>
            <person name="Ohm R."/>
            <person name="Martin F."/>
            <person name="Silar P."/>
            <person name="Natvig D."/>
            <person name="Lalanne C."/>
            <person name="Gautier V."/>
            <person name="Ament-Velasquez S.L."/>
            <person name="Kruys A."/>
            <person name="Hutchinson M.I."/>
            <person name="Powell A.J."/>
            <person name="Barry K."/>
            <person name="Miller A.N."/>
            <person name="Grigoriev I.V."/>
            <person name="Debuchy R."/>
            <person name="Gladieux P."/>
            <person name="Thoren M.H."/>
            <person name="Johannesson H."/>
        </authorList>
    </citation>
    <scope>NUCLEOTIDE SEQUENCE</scope>
    <source>
        <strain evidence="4">CBS 731.68</strain>
    </source>
</reference>
<feature type="domain" description="Ribosomal protein eL8/eL30/eS12/Gadd45" evidence="3">
    <location>
        <begin position="103"/>
        <end position="205"/>
    </location>
</feature>
<feature type="compositionally biased region" description="Basic and acidic residues" evidence="2">
    <location>
        <begin position="1"/>
        <end position="38"/>
    </location>
</feature>
<reference evidence="4" key="1">
    <citation type="journal article" date="2023" name="Mol. Phylogenet. Evol.">
        <title>Genome-scale phylogeny and comparative genomics of the fungal order Sordariales.</title>
        <authorList>
            <person name="Hensen N."/>
            <person name="Bonometti L."/>
            <person name="Westerberg I."/>
            <person name="Brannstrom I.O."/>
            <person name="Guillou S."/>
            <person name="Cros-Aarteil S."/>
            <person name="Calhoun S."/>
            <person name="Haridas S."/>
            <person name="Kuo A."/>
            <person name="Mondo S."/>
            <person name="Pangilinan J."/>
            <person name="Riley R."/>
            <person name="LaButti K."/>
            <person name="Andreopoulos B."/>
            <person name="Lipzen A."/>
            <person name="Chen C."/>
            <person name="Yan M."/>
            <person name="Daum C."/>
            <person name="Ng V."/>
            <person name="Clum A."/>
            <person name="Steindorff A."/>
            <person name="Ohm R.A."/>
            <person name="Martin F."/>
            <person name="Silar P."/>
            <person name="Natvig D.O."/>
            <person name="Lalanne C."/>
            <person name="Gautier V."/>
            <person name="Ament-Velasquez S.L."/>
            <person name="Kruys A."/>
            <person name="Hutchinson M.I."/>
            <person name="Powell A.J."/>
            <person name="Barry K."/>
            <person name="Miller A.N."/>
            <person name="Grigoriev I.V."/>
            <person name="Debuchy R."/>
            <person name="Gladieux P."/>
            <person name="Hiltunen Thoren M."/>
            <person name="Johannesson H."/>
        </authorList>
    </citation>
    <scope>NUCLEOTIDE SEQUENCE</scope>
    <source>
        <strain evidence="4">CBS 731.68</strain>
    </source>
</reference>
<dbReference type="GO" id="GO:1990904">
    <property type="term" value="C:ribonucleoprotein complex"/>
    <property type="evidence" value="ECO:0007669"/>
    <property type="project" value="InterPro"/>
</dbReference>
<dbReference type="Gene3D" id="3.30.1330.30">
    <property type="match status" value="1"/>
</dbReference>
<dbReference type="Proteomes" id="UP001302602">
    <property type="component" value="Unassembled WGS sequence"/>
</dbReference>